<organism evidence="3 4">
    <name type="scientific">Pseudomonas indica</name>
    <dbReference type="NCBI Taxonomy" id="137658"/>
    <lineage>
        <taxon>Bacteria</taxon>
        <taxon>Pseudomonadati</taxon>
        <taxon>Pseudomonadota</taxon>
        <taxon>Gammaproteobacteria</taxon>
        <taxon>Pseudomonadales</taxon>
        <taxon>Pseudomonadaceae</taxon>
        <taxon>Pseudomonas</taxon>
    </lineage>
</organism>
<dbReference type="Pfam" id="PF00857">
    <property type="entry name" value="Isochorismatase"/>
    <property type="match status" value="1"/>
</dbReference>
<keyword evidence="1" id="KW-0378">Hydrolase</keyword>
<dbReference type="Proteomes" id="UP000198706">
    <property type="component" value="Unassembled WGS sequence"/>
</dbReference>
<gene>
    <name evidence="3" type="ORF">SAMN05216186_115107</name>
</gene>
<dbReference type="PANTHER" id="PTHR43540">
    <property type="entry name" value="PEROXYUREIDOACRYLATE/UREIDOACRYLATE AMIDOHYDROLASE-RELATED"/>
    <property type="match status" value="1"/>
</dbReference>
<dbReference type="AlphaFoldDB" id="A0A1G9HPZ3"/>
<dbReference type="RefSeq" id="WP_169715833.1">
    <property type="nucleotide sequence ID" value="NZ_FNFD01000015.1"/>
</dbReference>
<dbReference type="InterPro" id="IPR036380">
    <property type="entry name" value="Isochorismatase-like_sf"/>
</dbReference>
<proteinExistence type="predicted"/>
<dbReference type="SUPFAM" id="SSF52499">
    <property type="entry name" value="Isochorismatase-like hydrolases"/>
    <property type="match status" value="1"/>
</dbReference>
<sequence>MSIRSGSNAALVVVDVQVDVVANAWERDRIVANVALAVRRARDAGVVVVWVQHDDAELKYDTSGWAWVPELSPLPTEPLVRKHFNSAFEGTELDSLLDGLGVAHVFLAGAATNWCIRATAYAALERGFDVTLLSDAHTTEDMVLSSGRVIEAQSVVDDLNIALRWLAYPGRANAAAPTAEVEFGSRTEG</sequence>
<dbReference type="Gene3D" id="3.40.50.850">
    <property type="entry name" value="Isochorismatase-like"/>
    <property type="match status" value="1"/>
</dbReference>
<dbReference type="InterPro" id="IPR000868">
    <property type="entry name" value="Isochorismatase-like_dom"/>
</dbReference>
<evidence type="ECO:0000313" key="4">
    <source>
        <dbReference type="Proteomes" id="UP000198706"/>
    </source>
</evidence>
<keyword evidence="4" id="KW-1185">Reference proteome</keyword>
<name>A0A1G9HPZ3_9PSED</name>
<dbReference type="InterPro" id="IPR050272">
    <property type="entry name" value="Isochorismatase-like_hydrls"/>
</dbReference>
<evidence type="ECO:0000313" key="3">
    <source>
        <dbReference type="EMBL" id="SDL15067.1"/>
    </source>
</evidence>
<dbReference type="STRING" id="137658.SAMN05216186_115107"/>
<dbReference type="GO" id="GO:0016787">
    <property type="term" value="F:hydrolase activity"/>
    <property type="evidence" value="ECO:0007669"/>
    <property type="project" value="UniProtKB-KW"/>
</dbReference>
<accession>A0A1G9HPZ3</accession>
<protein>
    <submittedName>
        <fullName evidence="3">Nicotinamidase-related amidase</fullName>
    </submittedName>
</protein>
<reference evidence="3 4" key="1">
    <citation type="submission" date="2016-10" db="EMBL/GenBank/DDBJ databases">
        <authorList>
            <person name="de Groot N.N."/>
        </authorList>
    </citation>
    <scope>NUCLEOTIDE SEQUENCE [LARGE SCALE GENOMIC DNA]</scope>
    <source>
        <strain evidence="3 4">JCM 21544</strain>
    </source>
</reference>
<evidence type="ECO:0000259" key="2">
    <source>
        <dbReference type="Pfam" id="PF00857"/>
    </source>
</evidence>
<dbReference type="EMBL" id="FNFD01000015">
    <property type="protein sequence ID" value="SDL15067.1"/>
    <property type="molecule type" value="Genomic_DNA"/>
</dbReference>
<evidence type="ECO:0000256" key="1">
    <source>
        <dbReference type="ARBA" id="ARBA00022801"/>
    </source>
</evidence>
<feature type="domain" description="Isochorismatase-like" evidence="2">
    <location>
        <begin position="9"/>
        <end position="139"/>
    </location>
</feature>